<keyword evidence="2" id="KW-1185">Reference proteome</keyword>
<dbReference type="AlphaFoldDB" id="F2GCC3"/>
<proteinExistence type="predicted"/>
<reference evidence="1 2" key="2">
    <citation type="journal article" date="2015" name="Antonie Van Leeuwenhoek">
        <title>Ecophysiological diversity of a novel member of the genus Alteromonas, and description of Alteromonas mediterranea sp. nov.</title>
        <authorList>
            <person name="Ivanova E.P."/>
            <person name="Lopez-Perez M."/>
            <person name="Zabalos M."/>
            <person name="Nguyen S.H."/>
            <person name="Webb H.K."/>
            <person name="Ryan J."/>
            <person name="Lagutin K."/>
            <person name="Vyssotski M."/>
            <person name="Crawford R.J."/>
            <person name="Rodriguez-Valera F."/>
        </authorList>
    </citation>
    <scope>NUCLEOTIDE SEQUENCE [LARGE SCALE GENOMIC DNA]</scope>
    <source>
        <strain evidence="2">DSM 17117 / CIP 110805 / LMG 28347 / Deep ecotype</strain>
    </source>
</reference>
<protein>
    <submittedName>
        <fullName evidence="1">Uncharacterized protein</fullName>
    </submittedName>
</protein>
<dbReference type="Proteomes" id="UP000001870">
    <property type="component" value="Chromosome"/>
</dbReference>
<dbReference type="KEGG" id="amc:MADE_1014725"/>
<accession>F2GCC3</accession>
<gene>
    <name evidence="1" type="ordered locus">MADE_1014725</name>
</gene>
<sequence>MIGMYRHWNEIEFVTPDEYSSVNKLLTRIFDLNPETEDSWPSIKVQEGR</sequence>
<organism evidence="1 2">
    <name type="scientific">Alteromonas mediterranea (strain DSM 17117 / CIP 110805 / LMG 28347 / Deep ecotype)</name>
    <dbReference type="NCBI Taxonomy" id="1774373"/>
    <lineage>
        <taxon>Bacteria</taxon>
        <taxon>Pseudomonadati</taxon>
        <taxon>Pseudomonadota</taxon>
        <taxon>Gammaproteobacteria</taxon>
        <taxon>Alteromonadales</taxon>
        <taxon>Alteromonadaceae</taxon>
        <taxon>Alteromonas/Salinimonas group</taxon>
        <taxon>Alteromonas</taxon>
    </lineage>
</organism>
<dbReference type="EMBL" id="CP001103">
    <property type="protein sequence ID" value="AEA99079.1"/>
    <property type="molecule type" value="Genomic_DNA"/>
</dbReference>
<name>F2GCC3_ALTMD</name>
<evidence type="ECO:0000313" key="2">
    <source>
        <dbReference type="Proteomes" id="UP000001870"/>
    </source>
</evidence>
<reference evidence="1 2" key="1">
    <citation type="journal article" date="2008" name="ISME J.">
        <title>Comparative genomics of two ecotypes of the marine planktonic copiotroph Alteromonas macleodii suggests alternative lifestyles associated with different kinds of particulate organic matter.</title>
        <authorList>
            <person name="Ivars-Martinez E."/>
            <person name="Martin-Cuadrado A.B."/>
            <person name="D'Auria G."/>
            <person name="Mira A."/>
            <person name="Ferriera S."/>
            <person name="Johnson J."/>
            <person name="Friedman R."/>
            <person name="Rodriguez-Valera F."/>
        </authorList>
    </citation>
    <scope>NUCLEOTIDE SEQUENCE [LARGE SCALE GENOMIC DNA]</scope>
    <source>
        <strain evidence="2">DSM 17117 / CIP 110805 / LMG 28347 / Deep ecotype</strain>
    </source>
</reference>
<evidence type="ECO:0000313" key="1">
    <source>
        <dbReference type="EMBL" id="AEA99079.1"/>
    </source>
</evidence>
<dbReference type="HOGENOM" id="CLU_3131567_0_0_6"/>